<name>A0A1V6Z5I5_PENNA</name>
<sequence length="234" mass="25782">MWVLSWWPISGKNSYVSIYPYYNIHPEYLQVGFRHGGNSVAFVGYFSIGFFIDSRFHPVTRSTKGETIHAGAMCTIEWNVPNQGHSGPTNTLLKKREISGAKYPISQDMWRQSAVITLYSTLPRSDDYYHLQRISKLQYQGSNGPNYTTSTSATPMATMSPTTSTGCTIITSTKLTGTSATWTSSGAGSASNPIFAVPFAFVGASPAGMLAFYAESEGIQWERFRVLRSCAECT</sequence>
<dbReference type="Proteomes" id="UP000191691">
    <property type="component" value="Unassembled WGS sequence"/>
</dbReference>
<accession>A0A1V6Z5I5</accession>
<reference evidence="2" key="1">
    <citation type="journal article" date="2017" name="Nat. Microbiol.">
        <title>Global analysis of biosynthetic gene clusters reveals vast potential of secondary metabolite production in Penicillium species.</title>
        <authorList>
            <person name="Nielsen J.C."/>
            <person name="Grijseels S."/>
            <person name="Prigent S."/>
            <person name="Ji B."/>
            <person name="Dainat J."/>
            <person name="Nielsen K.F."/>
            <person name="Frisvad J.C."/>
            <person name="Workman M."/>
            <person name="Nielsen J."/>
        </authorList>
    </citation>
    <scope>NUCLEOTIDE SEQUENCE [LARGE SCALE GENOMIC DNA]</scope>
    <source>
        <strain evidence="2">IBT 13039</strain>
    </source>
</reference>
<proteinExistence type="predicted"/>
<gene>
    <name evidence="1" type="ORF">PENNAL_c0003G09613</name>
</gene>
<dbReference type="AlphaFoldDB" id="A0A1V6Z5I5"/>
<dbReference type="EMBL" id="MOOB01000003">
    <property type="protein sequence ID" value="OQE94778.1"/>
    <property type="molecule type" value="Genomic_DNA"/>
</dbReference>
<protein>
    <submittedName>
        <fullName evidence="1">Uncharacterized protein</fullName>
    </submittedName>
</protein>
<comment type="caution">
    <text evidence="1">The sequence shown here is derived from an EMBL/GenBank/DDBJ whole genome shotgun (WGS) entry which is preliminary data.</text>
</comment>
<keyword evidence="2" id="KW-1185">Reference proteome</keyword>
<evidence type="ECO:0000313" key="1">
    <source>
        <dbReference type="EMBL" id="OQE94778.1"/>
    </source>
</evidence>
<evidence type="ECO:0000313" key="2">
    <source>
        <dbReference type="Proteomes" id="UP000191691"/>
    </source>
</evidence>
<organism evidence="1 2">
    <name type="scientific">Penicillium nalgiovense</name>
    <dbReference type="NCBI Taxonomy" id="60175"/>
    <lineage>
        <taxon>Eukaryota</taxon>
        <taxon>Fungi</taxon>
        <taxon>Dikarya</taxon>
        <taxon>Ascomycota</taxon>
        <taxon>Pezizomycotina</taxon>
        <taxon>Eurotiomycetes</taxon>
        <taxon>Eurotiomycetidae</taxon>
        <taxon>Eurotiales</taxon>
        <taxon>Aspergillaceae</taxon>
        <taxon>Penicillium</taxon>
    </lineage>
</organism>